<dbReference type="STRING" id="478820.A0A196SAI1"/>
<dbReference type="OrthoDB" id="10394412at2759"/>
<evidence type="ECO:0000256" key="3">
    <source>
        <dbReference type="SAM" id="Phobius"/>
    </source>
</evidence>
<reference evidence="5 6" key="1">
    <citation type="submission" date="2016-05" db="EMBL/GenBank/DDBJ databases">
        <title>Nuclear genome of Blastocystis sp. subtype 1 NandII.</title>
        <authorList>
            <person name="Gentekaki E."/>
            <person name="Curtis B."/>
            <person name="Stairs C."/>
            <person name="Eme L."/>
            <person name="Herman E."/>
            <person name="Klimes V."/>
            <person name="Arias M.C."/>
            <person name="Elias M."/>
            <person name="Hilliou F."/>
            <person name="Klute M."/>
            <person name="Malik S.-B."/>
            <person name="Pightling A."/>
            <person name="Rachubinski R."/>
            <person name="Salas D."/>
            <person name="Schlacht A."/>
            <person name="Suga H."/>
            <person name="Archibald J."/>
            <person name="Ball S.G."/>
            <person name="Clark G."/>
            <person name="Dacks J."/>
            <person name="Van Der Giezen M."/>
            <person name="Tsaousis A."/>
            <person name="Roger A."/>
        </authorList>
    </citation>
    <scope>NUCLEOTIDE SEQUENCE [LARGE SCALE GENOMIC DNA]</scope>
    <source>
        <strain evidence="6">ATCC 50177 / NandII</strain>
    </source>
</reference>
<sequence>MHTAFADFIAFSLILSVVWVAYTWLFLQPRVDWRSPKGLLTLLREGVLWNWESICKLFSSAQSLPASSVPYSIYFITFSGFCIYAAHWFIQKRKESDKQPHPLYVKGKLISQSVTCNPNNGEFETMDPSVHTVTDIRNLCYTYGEKPALYHAKQWLSYSTLIRGSEIFADIVERNAHTKAPVCVLGDFSSIKCSAILGLVSIGRSVVFVTQEQQPADILHILEEQHCEVILLKHSRLSQLEEALQCSYCSSLRVVLFTDDDYIDKGEGCSGYLAEESLTQTHNLEVLSLSHVIMSEYADVEPHAVLPTLPLRDAPAVIIYNSNNEPITITHRNIVAAASALALEYAVKDSDVILAEPISVASTLSLFMCAMLCGARFSFTNRIVEICGEVQPTIISASNASYYAIYKELLGLYRAYPVTTFLLRPIRHLLRNTPSFRYVRQCRVSELLGDNLRLCLSFYSFRPLSKAGHTLLMRMIGVPVSIIFGNTETCGICTHSVGNGNRCIRGYVAVPFVCNSLRQSERNTLLIEGSNITECNRMVELDGRRWFDSGISVLFLKDFLIVHKMPSTFCSSMPA</sequence>
<dbReference type="PANTHER" id="PTHR43272:SF33">
    <property type="entry name" value="AMP-BINDING DOMAIN-CONTAINING PROTEIN-RELATED"/>
    <property type="match status" value="1"/>
</dbReference>
<evidence type="ECO:0000313" key="5">
    <source>
        <dbReference type="EMBL" id="OAO14065.1"/>
    </source>
</evidence>
<dbReference type="Pfam" id="PF00501">
    <property type="entry name" value="AMP-binding"/>
    <property type="match status" value="1"/>
</dbReference>
<organism evidence="5 6">
    <name type="scientific">Blastocystis sp. subtype 1 (strain ATCC 50177 / NandII)</name>
    <dbReference type="NCBI Taxonomy" id="478820"/>
    <lineage>
        <taxon>Eukaryota</taxon>
        <taxon>Sar</taxon>
        <taxon>Stramenopiles</taxon>
        <taxon>Bigyra</taxon>
        <taxon>Opalozoa</taxon>
        <taxon>Opalinata</taxon>
        <taxon>Blastocystidae</taxon>
        <taxon>Blastocystis</taxon>
    </lineage>
</organism>
<dbReference type="Gene3D" id="3.40.50.12780">
    <property type="entry name" value="N-terminal domain of ligase-like"/>
    <property type="match status" value="1"/>
</dbReference>
<feature type="transmembrane region" description="Helical" evidence="3">
    <location>
        <begin position="71"/>
        <end position="90"/>
    </location>
</feature>
<feature type="domain" description="AMP-dependent synthetase/ligase" evidence="4">
    <location>
        <begin position="141"/>
        <end position="514"/>
    </location>
</feature>
<dbReference type="AlphaFoldDB" id="A0A196SAI1"/>
<dbReference type="Proteomes" id="UP000078348">
    <property type="component" value="Unassembled WGS sequence"/>
</dbReference>
<keyword evidence="5" id="KW-0436">Ligase</keyword>
<feature type="transmembrane region" description="Helical" evidence="3">
    <location>
        <begin position="7"/>
        <end position="27"/>
    </location>
</feature>
<keyword evidence="3" id="KW-0812">Transmembrane</keyword>
<name>A0A196SAI1_BLAHN</name>
<dbReference type="SUPFAM" id="SSF56801">
    <property type="entry name" value="Acetyl-CoA synthetase-like"/>
    <property type="match status" value="1"/>
</dbReference>
<dbReference type="InterPro" id="IPR000873">
    <property type="entry name" value="AMP-dep_synth/lig_dom"/>
</dbReference>
<evidence type="ECO:0000256" key="1">
    <source>
        <dbReference type="ARBA" id="ARBA00022741"/>
    </source>
</evidence>
<protein>
    <submittedName>
        <fullName evidence="5">Long-chain-fatty-acid--CoA ligase</fullName>
    </submittedName>
</protein>
<dbReference type="PANTHER" id="PTHR43272">
    <property type="entry name" value="LONG-CHAIN-FATTY-ACID--COA LIGASE"/>
    <property type="match status" value="1"/>
</dbReference>
<dbReference type="GO" id="GO:0005524">
    <property type="term" value="F:ATP binding"/>
    <property type="evidence" value="ECO:0007669"/>
    <property type="project" value="UniProtKB-KW"/>
</dbReference>
<gene>
    <name evidence="5" type="ORF">AV274_4243</name>
</gene>
<keyword evidence="2" id="KW-0067">ATP-binding</keyword>
<keyword evidence="3" id="KW-1133">Transmembrane helix</keyword>
<dbReference type="GO" id="GO:0016020">
    <property type="term" value="C:membrane"/>
    <property type="evidence" value="ECO:0007669"/>
    <property type="project" value="TreeGrafter"/>
</dbReference>
<dbReference type="GO" id="GO:0004467">
    <property type="term" value="F:long-chain fatty acid-CoA ligase activity"/>
    <property type="evidence" value="ECO:0007669"/>
    <property type="project" value="TreeGrafter"/>
</dbReference>
<proteinExistence type="predicted"/>
<accession>A0A196SAI1</accession>
<keyword evidence="1" id="KW-0547">Nucleotide-binding</keyword>
<evidence type="ECO:0000313" key="6">
    <source>
        <dbReference type="Proteomes" id="UP000078348"/>
    </source>
</evidence>
<keyword evidence="3" id="KW-0472">Membrane</keyword>
<comment type="caution">
    <text evidence="5">The sequence shown here is derived from an EMBL/GenBank/DDBJ whole genome shotgun (WGS) entry which is preliminary data.</text>
</comment>
<dbReference type="InterPro" id="IPR042099">
    <property type="entry name" value="ANL_N_sf"/>
</dbReference>
<evidence type="ECO:0000256" key="2">
    <source>
        <dbReference type="ARBA" id="ARBA00022840"/>
    </source>
</evidence>
<dbReference type="EMBL" id="LXWW01000289">
    <property type="protein sequence ID" value="OAO14065.1"/>
    <property type="molecule type" value="Genomic_DNA"/>
</dbReference>
<keyword evidence="6" id="KW-1185">Reference proteome</keyword>
<evidence type="ECO:0000259" key="4">
    <source>
        <dbReference type="Pfam" id="PF00501"/>
    </source>
</evidence>